<keyword evidence="1" id="KW-0472">Membrane</keyword>
<evidence type="ECO:0000313" key="3">
    <source>
        <dbReference type="Proteomes" id="UP001431532"/>
    </source>
</evidence>
<feature type="transmembrane region" description="Helical" evidence="1">
    <location>
        <begin position="43"/>
        <end position="70"/>
    </location>
</feature>
<keyword evidence="1" id="KW-0812">Transmembrane</keyword>
<accession>A0AAW6UAZ0</accession>
<evidence type="ECO:0000256" key="1">
    <source>
        <dbReference type="SAM" id="Phobius"/>
    </source>
</evidence>
<dbReference type="AlphaFoldDB" id="A0AAW6UAZ0"/>
<keyword evidence="1" id="KW-1133">Transmembrane helix</keyword>
<sequence length="127" mass="14405">MRFAQIGIQLLIVSSYFFNIMNYDDQGTKITITGFEAIITNEYFIFGNIFLAIVLLSSLYHLITQVIALFNKPLYDKLDQSLTIAVNIQLFIGLFVVTFIGLYLEMLGLAMVGLVVLGAFIKYKFKL</sequence>
<proteinExistence type="predicted"/>
<dbReference type="RefSeq" id="WP_282839727.1">
    <property type="nucleotide sequence ID" value="NZ_JASCXW010000023.1"/>
</dbReference>
<feature type="transmembrane region" description="Helical" evidence="1">
    <location>
        <begin position="6"/>
        <end position="23"/>
    </location>
</feature>
<dbReference type="EMBL" id="JASCXW010000023">
    <property type="protein sequence ID" value="MDI6453296.1"/>
    <property type="molecule type" value="Genomic_DNA"/>
</dbReference>
<organism evidence="2 3">
    <name type="scientific">Peloplasma aerotolerans</name>
    <dbReference type="NCBI Taxonomy" id="3044389"/>
    <lineage>
        <taxon>Bacteria</taxon>
        <taxon>Bacillati</taxon>
        <taxon>Mycoplasmatota</taxon>
        <taxon>Mollicutes</taxon>
        <taxon>Acholeplasmatales</taxon>
        <taxon>Acholeplasmataceae</taxon>
        <taxon>Peloplasma</taxon>
    </lineage>
</organism>
<name>A0AAW6UAZ0_9MOLU</name>
<dbReference type="Proteomes" id="UP001431532">
    <property type="component" value="Unassembled WGS sequence"/>
</dbReference>
<keyword evidence="3" id="KW-1185">Reference proteome</keyword>
<gene>
    <name evidence="2" type="ORF">QJ521_06950</name>
</gene>
<evidence type="ECO:0000313" key="2">
    <source>
        <dbReference type="EMBL" id="MDI6453296.1"/>
    </source>
</evidence>
<reference evidence="2" key="1">
    <citation type="submission" date="2023-05" db="EMBL/GenBank/DDBJ databases">
        <title>Mariniplasma microaerophilum sp. nov., a novel anaerobic mollicute isolated from terrestrial mud volcano, Taman Peninsula, Russia.</title>
        <authorList>
            <person name="Khomyakova M.A."/>
            <person name="Merkel A.Y."/>
            <person name="Slobodkin A.I."/>
        </authorList>
    </citation>
    <scope>NUCLEOTIDE SEQUENCE</scope>
    <source>
        <strain evidence="2">M4Ah</strain>
    </source>
</reference>
<comment type="caution">
    <text evidence="2">The sequence shown here is derived from an EMBL/GenBank/DDBJ whole genome shotgun (WGS) entry which is preliminary data.</text>
</comment>
<protein>
    <submittedName>
        <fullName evidence="2">Uncharacterized protein</fullName>
    </submittedName>
</protein>
<feature type="transmembrane region" description="Helical" evidence="1">
    <location>
        <begin position="90"/>
        <end position="121"/>
    </location>
</feature>